<comment type="caution">
    <text evidence="2">The sequence shown here is derived from an EMBL/GenBank/DDBJ whole genome shotgun (WGS) entry which is preliminary data.</text>
</comment>
<gene>
    <name evidence="2" type="ORF">C7B77_00215</name>
</gene>
<dbReference type="Proteomes" id="UP000238937">
    <property type="component" value="Unassembled WGS sequence"/>
</dbReference>
<proteinExistence type="predicted"/>
<dbReference type="GO" id="GO:0003824">
    <property type="term" value="F:catalytic activity"/>
    <property type="evidence" value="ECO:0007669"/>
    <property type="project" value="InterPro"/>
</dbReference>
<dbReference type="InterPro" id="IPR025202">
    <property type="entry name" value="PLD-like_dom"/>
</dbReference>
<feature type="domain" description="PLD phosphodiesterase" evidence="1">
    <location>
        <begin position="200"/>
        <end position="227"/>
    </location>
</feature>
<dbReference type="PROSITE" id="PS50035">
    <property type="entry name" value="PLD"/>
    <property type="match status" value="1"/>
</dbReference>
<keyword evidence="3" id="KW-1185">Reference proteome</keyword>
<evidence type="ECO:0000313" key="3">
    <source>
        <dbReference type="Proteomes" id="UP000238937"/>
    </source>
</evidence>
<evidence type="ECO:0000259" key="1">
    <source>
        <dbReference type="PROSITE" id="PS50035"/>
    </source>
</evidence>
<dbReference type="NCBIfam" id="NF038319">
    <property type="entry name" value="DISARM_DrmC_I"/>
    <property type="match status" value="1"/>
</dbReference>
<dbReference type="EMBL" id="PVWO01000002">
    <property type="protein sequence ID" value="PSB59561.1"/>
    <property type="molecule type" value="Genomic_DNA"/>
</dbReference>
<dbReference type="InterPro" id="IPR001736">
    <property type="entry name" value="PLipase_D/transphosphatidylase"/>
</dbReference>
<organism evidence="2 3">
    <name type="scientific">Chamaesiphon polymorphus CCALA 037</name>
    <dbReference type="NCBI Taxonomy" id="2107692"/>
    <lineage>
        <taxon>Bacteria</taxon>
        <taxon>Bacillati</taxon>
        <taxon>Cyanobacteriota</taxon>
        <taxon>Cyanophyceae</taxon>
        <taxon>Gomontiellales</taxon>
        <taxon>Chamaesiphonaceae</taxon>
        <taxon>Chamaesiphon</taxon>
    </lineage>
</organism>
<dbReference type="Pfam" id="PF13091">
    <property type="entry name" value="PLDc_2"/>
    <property type="match status" value="1"/>
</dbReference>
<dbReference type="OrthoDB" id="5520578at2"/>
<dbReference type="SUPFAM" id="SSF56024">
    <property type="entry name" value="Phospholipase D/nuclease"/>
    <property type="match status" value="1"/>
</dbReference>
<dbReference type="InterPro" id="IPR047955">
    <property type="entry name" value="DrmC-like"/>
</dbReference>
<name>A0A2T1GNQ0_9CYAN</name>
<dbReference type="GO" id="GO:0006793">
    <property type="term" value="P:phosphorus metabolic process"/>
    <property type="evidence" value="ECO:0007669"/>
    <property type="project" value="UniProtKB-ARBA"/>
</dbReference>
<sequence length="266" mass="30153">MSIFHQLSRPTLLHLATALQTGRLQLPVDAIELADYIPANLQPLVGAEFEHLQSLEMTSQQVAYLLRLLAQERQLQQAQSDRVDLVWTGAEVANNESRDTKIVVRELFKLAKHHVTISSYALDRGAKSHELFAPLAHQMDEQPSLKVRLFVNIQRPYRNLDPEAAILSQFALNFRQHIWQGRRLPELFYDPRALATGLETRACLHAKCVIVDDLHLFVTSANFTEAAHERNIEAGVLLTNEIAAKSMRSQLEQLVRKGILKQLMGL</sequence>
<reference evidence="2 3" key="1">
    <citation type="submission" date="2018-03" db="EMBL/GenBank/DDBJ databases">
        <title>The ancient ancestry and fast evolution of plastids.</title>
        <authorList>
            <person name="Moore K.R."/>
            <person name="Magnabosco C."/>
            <person name="Momper L."/>
            <person name="Gold D.A."/>
            <person name="Bosak T."/>
            <person name="Fournier G.P."/>
        </authorList>
    </citation>
    <scope>NUCLEOTIDE SEQUENCE [LARGE SCALE GENOMIC DNA]</scope>
    <source>
        <strain evidence="2 3">CCALA 037</strain>
    </source>
</reference>
<dbReference type="RefSeq" id="WP_106299307.1">
    <property type="nucleotide sequence ID" value="NZ_PVWO01000002.1"/>
</dbReference>
<dbReference type="AlphaFoldDB" id="A0A2T1GNQ0"/>
<accession>A0A2T1GNQ0</accession>
<protein>
    <submittedName>
        <fullName evidence="2">Phospholipase</fullName>
    </submittedName>
</protein>
<evidence type="ECO:0000313" key="2">
    <source>
        <dbReference type="EMBL" id="PSB59561.1"/>
    </source>
</evidence>
<dbReference type="Gene3D" id="3.30.870.10">
    <property type="entry name" value="Endonuclease Chain A"/>
    <property type="match status" value="1"/>
</dbReference>